<name>A0A084B4V2_STACB</name>
<dbReference type="GO" id="GO:0043139">
    <property type="term" value="F:5'-3' DNA helicase activity"/>
    <property type="evidence" value="ECO:0007669"/>
    <property type="project" value="UniProtKB-EC"/>
</dbReference>
<dbReference type="PANTHER" id="PTHR47642:SF5">
    <property type="entry name" value="ATP-DEPENDENT DNA HELICASE"/>
    <property type="match status" value="1"/>
</dbReference>
<dbReference type="Pfam" id="PF05970">
    <property type="entry name" value="PIF1"/>
    <property type="match status" value="1"/>
</dbReference>
<organism evidence="13 14">
    <name type="scientific">Stachybotrys chartarum (strain CBS 109288 / IBT 7711)</name>
    <name type="common">Toxic black mold</name>
    <name type="synonym">Stilbospora chartarum</name>
    <dbReference type="NCBI Taxonomy" id="1280523"/>
    <lineage>
        <taxon>Eukaryota</taxon>
        <taxon>Fungi</taxon>
        <taxon>Dikarya</taxon>
        <taxon>Ascomycota</taxon>
        <taxon>Pezizomycotina</taxon>
        <taxon>Sordariomycetes</taxon>
        <taxon>Hypocreomycetidae</taxon>
        <taxon>Hypocreales</taxon>
        <taxon>Stachybotryaceae</taxon>
        <taxon>Stachybotrys</taxon>
    </lineage>
</organism>
<proteinExistence type="inferred from homology"/>
<evidence type="ECO:0000256" key="3">
    <source>
        <dbReference type="ARBA" id="ARBA00022801"/>
    </source>
</evidence>
<keyword evidence="5 9" id="KW-0067">ATP-binding</keyword>
<comment type="cofactor">
    <cofactor evidence="9">
        <name>Mg(2+)</name>
        <dbReference type="ChEBI" id="CHEBI:18420"/>
    </cofactor>
</comment>
<dbReference type="GO" id="GO:0005524">
    <property type="term" value="F:ATP binding"/>
    <property type="evidence" value="ECO:0007669"/>
    <property type="project" value="UniProtKB-KW"/>
</dbReference>
<feature type="region of interest" description="Disordered" evidence="10">
    <location>
        <begin position="1"/>
        <end position="33"/>
    </location>
</feature>
<keyword evidence="4 9" id="KW-0347">Helicase</keyword>
<dbReference type="AlphaFoldDB" id="A0A084B4V2"/>
<dbReference type="InterPro" id="IPR049163">
    <property type="entry name" value="Pif1-like_2B_dom"/>
</dbReference>
<keyword evidence="9" id="KW-0233">DNA recombination</keyword>
<dbReference type="GO" id="GO:0016887">
    <property type="term" value="F:ATP hydrolysis activity"/>
    <property type="evidence" value="ECO:0007669"/>
    <property type="project" value="RHEA"/>
</dbReference>
<dbReference type="Proteomes" id="UP000028045">
    <property type="component" value="Unassembled WGS sequence"/>
</dbReference>
<dbReference type="GO" id="GO:0006281">
    <property type="term" value="P:DNA repair"/>
    <property type="evidence" value="ECO:0007669"/>
    <property type="project" value="UniProtKB-KW"/>
</dbReference>
<dbReference type="InterPro" id="IPR051055">
    <property type="entry name" value="PIF1_helicase"/>
</dbReference>
<reference evidence="13 14" key="1">
    <citation type="journal article" date="2014" name="BMC Genomics">
        <title>Comparative genome sequencing reveals chemotype-specific gene clusters in the toxigenic black mold Stachybotrys.</title>
        <authorList>
            <person name="Semeiks J."/>
            <person name="Borek D."/>
            <person name="Otwinowski Z."/>
            <person name="Grishin N.V."/>
        </authorList>
    </citation>
    <scope>NUCLEOTIDE SEQUENCE [LARGE SCALE GENOMIC DNA]</scope>
    <source>
        <strain evidence="14">CBS 109288 / IBT 7711</strain>
    </source>
</reference>
<comment type="catalytic activity">
    <reaction evidence="9">
        <text>ATP + H2O = ADP + phosphate + H(+)</text>
        <dbReference type="Rhea" id="RHEA:13065"/>
        <dbReference type="ChEBI" id="CHEBI:15377"/>
        <dbReference type="ChEBI" id="CHEBI:15378"/>
        <dbReference type="ChEBI" id="CHEBI:30616"/>
        <dbReference type="ChEBI" id="CHEBI:43474"/>
        <dbReference type="ChEBI" id="CHEBI:456216"/>
        <dbReference type="EC" id="5.6.2.3"/>
    </reaction>
</comment>
<evidence type="ECO:0000313" key="13">
    <source>
        <dbReference type="EMBL" id="KEY72581.1"/>
    </source>
</evidence>
<keyword evidence="14" id="KW-1185">Reference proteome</keyword>
<evidence type="ECO:0000256" key="6">
    <source>
        <dbReference type="ARBA" id="ARBA00023125"/>
    </source>
</evidence>
<gene>
    <name evidence="13" type="ORF">S7711_09745</name>
</gene>
<dbReference type="InterPro" id="IPR010285">
    <property type="entry name" value="DNA_helicase_pif1-like_DEAD"/>
</dbReference>
<feature type="compositionally biased region" description="Basic and acidic residues" evidence="10">
    <location>
        <begin position="1"/>
        <end position="11"/>
    </location>
</feature>
<evidence type="ECO:0000256" key="8">
    <source>
        <dbReference type="ARBA" id="ARBA00023235"/>
    </source>
</evidence>
<evidence type="ECO:0000256" key="7">
    <source>
        <dbReference type="ARBA" id="ARBA00023204"/>
    </source>
</evidence>
<evidence type="ECO:0000259" key="11">
    <source>
        <dbReference type="Pfam" id="PF05970"/>
    </source>
</evidence>
<dbReference type="EC" id="5.6.2.3" evidence="9"/>
<evidence type="ECO:0000256" key="4">
    <source>
        <dbReference type="ARBA" id="ARBA00022806"/>
    </source>
</evidence>
<evidence type="ECO:0000256" key="2">
    <source>
        <dbReference type="ARBA" id="ARBA00022763"/>
    </source>
</evidence>
<dbReference type="Pfam" id="PF21530">
    <property type="entry name" value="Pif1_2B_dom"/>
    <property type="match status" value="1"/>
</dbReference>
<keyword evidence="7 9" id="KW-0234">DNA repair</keyword>
<evidence type="ECO:0000256" key="10">
    <source>
        <dbReference type="SAM" id="MobiDB-lite"/>
    </source>
</evidence>
<dbReference type="HOGENOM" id="CLU_001613_7_1_1"/>
<evidence type="ECO:0000313" key="14">
    <source>
        <dbReference type="Proteomes" id="UP000028045"/>
    </source>
</evidence>
<dbReference type="GO" id="GO:0000723">
    <property type="term" value="P:telomere maintenance"/>
    <property type="evidence" value="ECO:0007669"/>
    <property type="project" value="InterPro"/>
</dbReference>
<keyword evidence="3 9" id="KW-0378">Hydrolase</keyword>
<feature type="domain" description="DNA helicase Pif1-like DEAD-box helicase" evidence="11">
    <location>
        <begin position="151"/>
        <end position="294"/>
    </location>
</feature>
<keyword evidence="2 9" id="KW-0227">DNA damage</keyword>
<dbReference type="PANTHER" id="PTHR47642">
    <property type="entry name" value="ATP-DEPENDENT DNA HELICASE"/>
    <property type="match status" value="1"/>
</dbReference>
<dbReference type="Gene3D" id="3.40.50.300">
    <property type="entry name" value="P-loop containing nucleotide triphosphate hydrolases"/>
    <property type="match status" value="2"/>
</dbReference>
<evidence type="ECO:0000259" key="12">
    <source>
        <dbReference type="Pfam" id="PF21530"/>
    </source>
</evidence>
<evidence type="ECO:0000256" key="9">
    <source>
        <dbReference type="RuleBase" id="RU363044"/>
    </source>
</evidence>
<dbReference type="GO" id="GO:0006310">
    <property type="term" value="P:DNA recombination"/>
    <property type="evidence" value="ECO:0007669"/>
    <property type="project" value="UniProtKB-KW"/>
</dbReference>
<dbReference type="SUPFAM" id="SSF52540">
    <property type="entry name" value="P-loop containing nucleoside triphosphate hydrolases"/>
    <property type="match status" value="2"/>
</dbReference>
<comment type="similarity">
    <text evidence="9">Belongs to the helicase family.</text>
</comment>
<dbReference type="OrthoDB" id="4918806at2759"/>
<feature type="domain" description="DNA helicase Pif1-like 2B" evidence="12">
    <location>
        <begin position="443"/>
        <end position="476"/>
    </location>
</feature>
<accession>A0A084B4V2</accession>
<dbReference type="CDD" id="cd18809">
    <property type="entry name" value="SF1_C_RecD"/>
    <property type="match status" value="1"/>
</dbReference>
<keyword evidence="6" id="KW-0238">DNA-binding</keyword>
<keyword evidence="8" id="KW-0413">Isomerase</keyword>
<dbReference type="InterPro" id="IPR027417">
    <property type="entry name" value="P-loop_NTPase"/>
</dbReference>
<sequence length="640" mass="72061">MTPTSQDERAGSRRFHGASQVRGYGPSSLDPSENPILIEVDRLMAEYTKNVKPNLTPKSTKGKAYYVVDKLRQEVTKDVQLQALRGHSRFSTASSDILRPPATTLTLTHEVTLDCERPPSYQVTYTPVPPVTPPPSIARRTMERNTMDLAMQGLNMFITGSGGCGKSVLVKFLYASLMARYQNTSKTVHLLAPTGQASINIGGRTTYNYAGWTPEDARKPLDGPGSIIAKARGQHIFGRYRNTRVIMIDEISMVESQFFERLSRVMSAIREDPRPFGGVQIIVVGDFCQLPPVKPFQHCIWCGKGMNAVNGRWSCPDGHGPEFESQDKWAFKAPEWERCGFVYVHLNQIHRQSDKAFIKVLQKCRLGQHLDDADAYLLLSHDTEVINGTELKSTRAEVEKRNFEEFAKIPGHFHQYKAADACNRAKGETREPFERLEGHRYLQDLQLKVDTPVILLANVELDCGLCNGRQGVVVGFMQSHTIEQPRPPQRTKYQYDEDGFHAAVEKYDQIVAYLRRARHHNVMFPEVRFANGEQRVIGPDCAVVGYGNQSPYSYLSRTQIPLAQGWAITIHKSQSLSLDHVIVDLSQIFEHGQAYVALSRARSLRGLKLEGANASRLRSIFRLDNAVREFMRSLDPNNVG</sequence>
<evidence type="ECO:0000256" key="1">
    <source>
        <dbReference type="ARBA" id="ARBA00022741"/>
    </source>
</evidence>
<keyword evidence="1 9" id="KW-0547">Nucleotide-binding</keyword>
<protein>
    <recommendedName>
        <fullName evidence="9">ATP-dependent DNA helicase</fullName>
        <ecNumber evidence="9">5.6.2.3</ecNumber>
    </recommendedName>
</protein>
<dbReference type="EMBL" id="KL648068">
    <property type="protein sequence ID" value="KEY72581.1"/>
    <property type="molecule type" value="Genomic_DNA"/>
</dbReference>
<evidence type="ECO:0000256" key="5">
    <source>
        <dbReference type="ARBA" id="ARBA00022840"/>
    </source>
</evidence>